<dbReference type="Proteomes" id="UP000824219">
    <property type="component" value="Linkage Group LG23"/>
</dbReference>
<name>A0A9D3N8P4_9TELE</name>
<evidence type="ECO:0000313" key="2">
    <source>
        <dbReference type="EMBL" id="KAG7317949.1"/>
    </source>
</evidence>
<keyword evidence="3" id="KW-1185">Reference proteome</keyword>
<protein>
    <submittedName>
        <fullName evidence="2">Uncharacterized protein</fullName>
    </submittedName>
</protein>
<proteinExistence type="predicted"/>
<dbReference type="AlphaFoldDB" id="A0A9D3N8P4"/>
<gene>
    <name evidence="2" type="ORF">KOW79_018984</name>
</gene>
<sequence length="301" mass="32328">MHHGGFNGHRGRLRARHCQEGPRSANRLKRSTVPRSGRSGDASMSKHLNHKKPTVLPSEAGGQLHVLRGYEAQASRGLARSSVIRLSLGECTVTQNSPSVECVSNPATAPGAIGPMPGAADWPSRSAFALGLSQLKETLGACPDTQRAEPWNARKSVSFGFIWTGVDKQRWASPLRIAASHPVKAPVPQAGTSEAEFLDTDTGHCHTDTGCYSSTAIPHHAQCPRLSLGSDAGCQTLTRTVLSVKTQVEHGCSERINLAAGREQRRRREESVRVIKRSHAARVKIKLYSSLAASTPCLSPS</sequence>
<dbReference type="EMBL" id="JAHKSW010000023">
    <property type="protein sequence ID" value="KAG7317949.1"/>
    <property type="molecule type" value="Genomic_DNA"/>
</dbReference>
<feature type="compositionally biased region" description="Basic residues" evidence="1">
    <location>
        <begin position="1"/>
        <end position="16"/>
    </location>
</feature>
<evidence type="ECO:0000313" key="3">
    <source>
        <dbReference type="Proteomes" id="UP000824219"/>
    </source>
</evidence>
<organism evidence="2 3">
    <name type="scientific">Hemibagrus wyckioides</name>
    <dbReference type="NCBI Taxonomy" id="337641"/>
    <lineage>
        <taxon>Eukaryota</taxon>
        <taxon>Metazoa</taxon>
        <taxon>Chordata</taxon>
        <taxon>Craniata</taxon>
        <taxon>Vertebrata</taxon>
        <taxon>Euteleostomi</taxon>
        <taxon>Actinopterygii</taxon>
        <taxon>Neopterygii</taxon>
        <taxon>Teleostei</taxon>
        <taxon>Ostariophysi</taxon>
        <taxon>Siluriformes</taxon>
        <taxon>Bagridae</taxon>
        <taxon>Hemibagrus</taxon>
    </lineage>
</organism>
<evidence type="ECO:0000256" key="1">
    <source>
        <dbReference type="SAM" id="MobiDB-lite"/>
    </source>
</evidence>
<accession>A0A9D3N8P4</accession>
<reference evidence="2 3" key="1">
    <citation type="submission" date="2021-06" db="EMBL/GenBank/DDBJ databases">
        <title>Chromosome-level genome assembly of the red-tail catfish (Hemibagrus wyckioides).</title>
        <authorList>
            <person name="Shao F."/>
        </authorList>
    </citation>
    <scope>NUCLEOTIDE SEQUENCE [LARGE SCALE GENOMIC DNA]</scope>
    <source>
        <strain evidence="2">EC202008001</strain>
        <tissue evidence="2">Blood</tissue>
    </source>
</reference>
<comment type="caution">
    <text evidence="2">The sequence shown here is derived from an EMBL/GenBank/DDBJ whole genome shotgun (WGS) entry which is preliminary data.</text>
</comment>
<feature type="region of interest" description="Disordered" evidence="1">
    <location>
        <begin position="1"/>
        <end position="57"/>
    </location>
</feature>